<protein>
    <submittedName>
        <fullName evidence="1">Uncharacterized protein</fullName>
    </submittedName>
</protein>
<sequence>MRATRNLLETCQGYLKEVGSFYLERLPEKADMFILVSKAIEEIKEAVNRLIEEI</sequence>
<gene>
    <name evidence="2" type="ORF">MM415A02797_0008</name>
    <name evidence="1" type="ORF">MM415B01983_0007</name>
</gene>
<proteinExistence type="predicted"/>
<name>A0A6M3IEE9_9ZZZZ</name>
<accession>A0A6M3IEE9</accession>
<dbReference type="EMBL" id="MT141184">
    <property type="protein sequence ID" value="QJA55826.1"/>
    <property type="molecule type" value="Genomic_DNA"/>
</dbReference>
<organism evidence="1">
    <name type="scientific">viral metagenome</name>
    <dbReference type="NCBI Taxonomy" id="1070528"/>
    <lineage>
        <taxon>unclassified sequences</taxon>
        <taxon>metagenomes</taxon>
        <taxon>organismal metagenomes</taxon>
    </lineage>
</organism>
<dbReference type="EMBL" id="MT141943">
    <property type="protein sequence ID" value="QJA72335.1"/>
    <property type="molecule type" value="Genomic_DNA"/>
</dbReference>
<evidence type="ECO:0000313" key="1">
    <source>
        <dbReference type="EMBL" id="QJA55826.1"/>
    </source>
</evidence>
<dbReference type="AlphaFoldDB" id="A0A6M3IEE9"/>
<reference evidence="1" key="1">
    <citation type="submission" date="2020-03" db="EMBL/GenBank/DDBJ databases">
        <title>The deep terrestrial virosphere.</title>
        <authorList>
            <person name="Holmfeldt K."/>
            <person name="Nilsson E."/>
            <person name="Simone D."/>
            <person name="Lopez-Fernandez M."/>
            <person name="Wu X."/>
            <person name="de Brujin I."/>
            <person name="Lundin D."/>
            <person name="Andersson A."/>
            <person name="Bertilsson S."/>
            <person name="Dopson M."/>
        </authorList>
    </citation>
    <scope>NUCLEOTIDE SEQUENCE</scope>
    <source>
        <strain evidence="2">MM415A02797</strain>
        <strain evidence="1">MM415B01983</strain>
    </source>
</reference>
<evidence type="ECO:0000313" key="2">
    <source>
        <dbReference type="EMBL" id="QJA72335.1"/>
    </source>
</evidence>